<keyword evidence="4 7" id="KW-0812">Transmembrane</keyword>
<accession>A0ABU8ZMN6</accession>
<dbReference type="InterPro" id="IPR037185">
    <property type="entry name" value="EmrE-like"/>
</dbReference>
<evidence type="ECO:0000256" key="5">
    <source>
        <dbReference type="ARBA" id="ARBA00022989"/>
    </source>
</evidence>
<feature type="transmembrane region" description="Helical" evidence="7">
    <location>
        <begin position="184"/>
        <end position="203"/>
    </location>
</feature>
<evidence type="ECO:0000256" key="2">
    <source>
        <dbReference type="ARBA" id="ARBA00007362"/>
    </source>
</evidence>
<feature type="transmembrane region" description="Helical" evidence="7">
    <location>
        <begin position="215"/>
        <end position="234"/>
    </location>
</feature>
<organism evidence="9 10">
    <name type="scientific">Bifidobacterium favimelis</name>
    <dbReference type="NCBI Taxonomy" id="3122979"/>
    <lineage>
        <taxon>Bacteria</taxon>
        <taxon>Bacillati</taxon>
        <taxon>Actinomycetota</taxon>
        <taxon>Actinomycetes</taxon>
        <taxon>Bifidobacteriales</taxon>
        <taxon>Bifidobacteriaceae</taxon>
        <taxon>Bifidobacterium</taxon>
    </lineage>
</organism>
<feature type="transmembrane region" description="Helical" evidence="7">
    <location>
        <begin position="272"/>
        <end position="290"/>
    </location>
</feature>
<feature type="transmembrane region" description="Helical" evidence="7">
    <location>
        <begin position="39"/>
        <end position="57"/>
    </location>
</feature>
<feature type="transmembrane region" description="Helical" evidence="7">
    <location>
        <begin position="154"/>
        <end position="172"/>
    </location>
</feature>
<evidence type="ECO:0000256" key="7">
    <source>
        <dbReference type="SAM" id="Phobius"/>
    </source>
</evidence>
<keyword evidence="10" id="KW-1185">Reference proteome</keyword>
<feature type="domain" description="EamA" evidence="8">
    <location>
        <begin position="153"/>
        <end position="289"/>
    </location>
</feature>
<keyword evidence="3" id="KW-1003">Cell membrane</keyword>
<evidence type="ECO:0000313" key="9">
    <source>
        <dbReference type="EMBL" id="MEK0306006.1"/>
    </source>
</evidence>
<gene>
    <name evidence="9" type="ORF">V8P97_00725</name>
</gene>
<dbReference type="EMBL" id="JBANBB010000001">
    <property type="protein sequence ID" value="MEK0306006.1"/>
    <property type="molecule type" value="Genomic_DNA"/>
</dbReference>
<evidence type="ECO:0000256" key="3">
    <source>
        <dbReference type="ARBA" id="ARBA00022475"/>
    </source>
</evidence>
<protein>
    <submittedName>
        <fullName evidence="9">DMT family transporter</fullName>
    </submittedName>
</protein>
<dbReference type="Pfam" id="PF00892">
    <property type="entry name" value="EamA"/>
    <property type="match status" value="2"/>
</dbReference>
<evidence type="ECO:0000256" key="4">
    <source>
        <dbReference type="ARBA" id="ARBA00022692"/>
    </source>
</evidence>
<dbReference type="PANTHER" id="PTHR42920">
    <property type="entry name" value="OS03G0707200 PROTEIN-RELATED"/>
    <property type="match status" value="1"/>
</dbReference>
<feature type="transmembrane region" description="Helical" evidence="7">
    <location>
        <begin position="99"/>
        <end position="118"/>
    </location>
</feature>
<dbReference type="Proteomes" id="UP001373159">
    <property type="component" value="Unassembled WGS sequence"/>
</dbReference>
<feature type="transmembrane region" description="Helical" evidence="7">
    <location>
        <begin position="246"/>
        <end position="266"/>
    </location>
</feature>
<feature type="domain" description="EamA" evidence="8">
    <location>
        <begin position="13"/>
        <end position="140"/>
    </location>
</feature>
<keyword evidence="5 7" id="KW-1133">Transmembrane helix</keyword>
<keyword evidence="6 7" id="KW-0472">Membrane</keyword>
<dbReference type="PANTHER" id="PTHR42920:SF5">
    <property type="entry name" value="EAMA DOMAIN-CONTAINING PROTEIN"/>
    <property type="match status" value="1"/>
</dbReference>
<feature type="transmembrane region" description="Helical" evidence="7">
    <location>
        <begin position="125"/>
        <end position="142"/>
    </location>
</feature>
<evidence type="ECO:0000256" key="6">
    <source>
        <dbReference type="ARBA" id="ARBA00023136"/>
    </source>
</evidence>
<evidence type="ECO:0000256" key="1">
    <source>
        <dbReference type="ARBA" id="ARBA00004651"/>
    </source>
</evidence>
<dbReference type="SUPFAM" id="SSF103481">
    <property type="entry name" value="Multidrug resistance efflux transporter EmrE"/>
    <property type="match status" value="2"/>
</dbReference>
<reference evidence="9 10" key="1">
    <citation type="submission" date="2024-02" db="EMBL/GenBank/DDBJ databases">
        <title>Bifidobacterium honeyensis sp. nov., isolated from the comb honey.</title>
        <authorList>
            <person name="Liu W."/>
            <person name="Li Y."/>
        </authorList>
    </citation>
    <scope>NUCLEOTIDE SEQUENCE [LARGE SCALE GENOMIC DNA]</scope>
    <source>
        <strain evidence="9 10">IMAU50988</strain>
    </source>
</reference>
<comment type="caution">
    <text evidence="9">The sequence shown here is derived from an EMBL/GenBank/DDBJ whole genome shotgun (WGS) entry which is preliminary data.</text>
</comment>
<dbReference type="InterPro" id="IPR000620">
    <property type="entry name" value="EamA_dom"/>
</dbReference>
<evidence type="ECO:0000313" key="10">
    <source>
        <dbReference type="Proteomes" id="UP001373159"/>
    </source>
</evidence>
<name>A0ABU8ZMN6_9BIFI</name>
<comment type="subcellular location">
    <subcellularLocation>
        <location evidence="1">Cell membrane</location>
        <topology evidence="1">Multi-pass membrane protein</topology>
    </subcellularLocation>
</comment>
<comment type="similarity">
    <text evidence="2">Belongs to the EamA transporter family.</text>
</comment>
<dbReference type="InterPro" id="IPR051258">
    <property type="entry name" value="Diverse_Substrate_Transporter"/>
</dbReference>
<proteinExistence type="inferred from homology"/>
<evidence type="ECO:0000259" key="8">
    <source>
        <dbReference type="Pfam" id="PF00892"/>
    </source>
</evidence>
<sequence length="310" mass="33607">MISMNFPPNLARFMLLCCAALWGGSYLVAKSVMVAIPPQWMMFLRMTGACLFMILLFPRHILPHLSRRIILPGLVVGITYYGTMAMQTVGLKTVDPGRSAFLTASYCVFTPFVVWLLFHHRPSLINLMACVICLAGVGFVALKPGSSSLSLSRGDWLTLGCALAYAFNLTMLSRYSRRFSPLSITFVQFAVAGVLFLGGALVSEPGPNTSWLRPGVVAGFLYLFLGATFLAQVMQNIGLAHIAPESASVVMCTESLFSVAFSVIFLGERLSWTSFAGFALIFAAVLMSVIKTGPRRPPRPVIVQTGSAAN</sequence>
<feature type="transmembrane region" description="Helical" evidence="7">
    <location>
        <begin position="69"/>
        <end position="87"/>
    </location>
</feature>